<protein>
    <submittedName>
        <fullName evidence="2">Uncharacterized protein</fullName>
    </submittedName>
</protein>
<organism evidence="2 3">
    <name type="scientific">Ensete ventricosum</name>
    <name type="common">Abyssinian banana</name>
    <name type="synonym">Musa ensete</name>
    <dbReference type="NCBI Taxonomy" id="4639"/>
    <lineage>
        <taxon>Eukaryota</taxon>
        <taxon>Viridiplantae</taxon>
        <taxon>Streptophyta</taxon>
        <taxon>Embryophyta</taxon>
        <taxon>Tracheophyta</taxon>
        <taxon>Spermatophyta</taxon>
        <taxon>Magnoliopsida</taxon>
        <taxon>Liliopsida</taxon>
        <taxon>Zingiberales</taxon>
        <taxon>Musaceae</taxon>
        <taxon>Ensete</taxon>
    </lineage>
</organism>
<gene>
    <name evidence="2" type="ORF">B296_00021075</name>
</gene>
<sequence length="107" mass="10981">MFSQRRQRGKGRPDMAKPSVRAVDHGHTPCRSGRPWPAPLQGRPAAAKAVGAAASKRRLCKLRLPAANPAASRGGGADHKGGRPLAGRLLATRAITACAGAATATAQ</sequence>
<evidence type="ECO:0000313" key="2">
    <source>
        <dbReference type="EMBL" id="RRT34878.1"/>
    </source>
</evidence>
<feature type="region of interest" description="Disordered" evidence="1">
    <location>
        <begin position="1"/>
        <end position="42"/>
    </location>
</feature>
<dbReference type="Proteomes" id="UP000287651">
    <property type="component" value="Unassembled WGS sequence"/>
</dbReference>
<name>A0A426X5Y7_ENSVE</name>
<comment type="caution">
    <text evidence="2">The sequence shown here is derived from an EMBL/GenBank/DDBJ whole genome shotgun (WGS) entry which is preliminary data.</text>
</comment>
<proteinExistence type="predicted"/>
<feature type="compositionally biased region" description="Basic residues" evidence="1">
    <location>
        <begin position="1"/>
        <end position="10"/>
    </location>
</feature>
<dbReference type="AlphaFoldDB" id="A0A426X5Y7"/>
<accession>A0A426X5Y7</accession>
<reference evidence="2 3" key="1">
    <citation type="journal article" date="2014" name="Agronomy (Basel)">
        <title>A Draft Genome Sequence for Ensete ventricosum, the Drought-Tolerant Tree Against Hunger.</title>
        <authorList>
            <person name="Harrison J."/>
            <person name="Moore K.A."/>
            <person name="Paszkiewicz K."/>
            <person name="Jones T."/>
            <person name="Grant M."/>
            <person name="Ambacheew D."/>
            <person name="Muzemil S."/>
            <person name="Studholme D.J."/>
        </authorList>
    </citation>
    <scope>NUCLEOTIDE SEQUENCE [LARGE SCALE GENOMIC DNA]</scope>
</reference>
<evidence type="ECO:0000256" key="1">
    <source>
        <dbReference type="SAM" id="MobiDB-lite"/>
    </source>
</evidence>
<dbReference type="EMBL" id="AMZH03025896">
    <property type="protein sequence ID" value="RRT34878.1"/>
    <property type="molecule type" value="Genomic_DNA"/>
</dbReference>
<evidence type="ECO:0000313" key="3">
    <source>
        <dbReference type="Proteomes" id="UP000287651"/>
    </source>
</evidence>